<evidence type="ECO:0000313" key="1">
    <source>
        <dbReference type="EMBL" id="MST93246.1"/>
    </source>
</evidence>
<gene>
    <name evidence="1" type="ORF">FYJ76_15125</name>
</gene>
<accession>A0A6I2U892</accession>
<dbReference type="RefSeq" id="WP_154523864.1">
    <property type="nucleotide sequence ID" value="NZ_JAUUNP010000032.1"/>
</dbReference>
<comment type="caution">
    <text evidence="1">The sequence shown here is derived from an EMBL/GenBank/DDBJ whole genome shotgun (WGS) entry which is preliminary data.</text>
</comment>
<organism evidence="1 2">
    <name type="scientific">Ruthenibacterium lactatiformans</name>
    <dbReference type="NCBI Taxonomy" id="1550024"/>
    <lineage>
        <taxon>Bacteria</taxon>
        <taxon>Bacillati</taxon>
        <taxon>Bacillota</taxon>
        <taxon>Clostridia</taxon>
        <taxon>Eubacteriales</taxon>
        <taxon>Oscillospiraceae</taxon>
        <taxon>Ruthenibacterium</taxon>
    </lineage>
</organism>
<evidence type="ECO:0000313" key="2">
    <source>
        <dbReference type="Proteomes" id="UP000431913"/>
    </source>
</evidence>
<dbReference type="EMBL" id="VUNJ01000022">
    <property type="protein sequence ID" value="MST93246.1"/>
    <property type="molecule type" value="Genomic_DNA"/>
</dbReference>
<dbReference type="Proteomes" id="UP000431913">
    <property type="component" value="Unassembled WGS sequence"/>
</dbReference>
<protein>
    <submittedName>
        <fullName evidence="1">Uncharacterized protein</fullName>
    </submittedName>
</protein>
<dbReference type="AlphaFoldDB" id="A0A6I2U892"/>
<proteinExistence type="predicted"/>
<reference evidence="1 2" key="1">
    <citation type="submission" date="2019-08" db="EMBL/GenBank/DDBJ databases">
        <title>In-depth cultivation of the pig gut microbiome towards novel bacterial diversity and tailored functional studies.</title>
        <authorList>
            <person name="Wylensek D."/>
            <person name="Hitch T.C.A."/>
            <person name="Clavel T."/>
        </authorList>
    </citation>
    <scope>NUCLEOTIDE SEQUENCE [LARGE SCALE GENOMIC DNA]</scope>
    <source>
        <strain evidence="1 2">WCA3-601-WT-6J</strain>
    </source>
</reference>
<sequence length="119" mass="13520">MEGLLRVTHALSLNDTFWVKGTESPLNWKEVSLYRNEFNEVISQAAFDGTFVSERMPSTSPEFGTDGGYAIGRIKNPNERLFQNRSHPPLTFCLPAEKQEDRPLCDVQTTAQSLDENRK</sequence>
<name>A0A6I2U892_9FIRM</name>